<evidence type="ECO:0000313" key="3">
    <source>
        <dbReference type="Proteomes" id="UP000271925"/>
    </source>
</evidence>
<comment type="caution">
    <text evidence="2">The sequence shown here is derived from an EMBL/GenBank/DDBJ whole genome shotgun (WGS) entry which is preliminary data.</text>
</comment>
<evidence type="ECO:0000259" key="1">
    <source>
        <dbReference type="Pfam" id="PF14206"/>
    </source>
</evidence>
<dbReference type="AlphaFoldDB" id="A0A3P1C8Q0"/>
<dbReference type="RefSeq" id="WP_124868778.1">
    <property type="nucleotide sequence ID" value="NZ_RQJO01000001.1"/>
</dbReference>
<reference evidence="2 3" key="1">
    <citation type="submission" date="2018-11" db="EMBL/GenBank/DDBJ databases">
        <authorList>
            <person name="Zhou Z."/>
            <person name="Wang G."/>
        </authorList>
    </citation>
    <scope>NUCLEOTIDE SEQUENCE [LARGE SCALE GENOMIC DNA]</scope>
    <source>
        <strain evidence="2 3">KCTC52004</strain>
    </source>
</reference>
<dbReference type="InterPro" id="IPR025983">
    <property type="entry name" value="Cys_rich_CPCC"/>
</dbReference>
<name>A0A3P1C8Q0_9BACT</name>
<sequence length="88" mass="10225">MTKYTCPCCGYRTMDLGPGHYEICPVCFWEDDPIQKQNPNYDGGANKVSLRAGQQNFINFGACEEDMRVYTRPPNNEELRDVDWRQLN</sequence>
<feature type="domain" description="Cysteine-rich CPCC" evidence="1">
    <location>
        <begin position="4"/>
        <end position="78"/>
    </location>
</feature>
<organism evidence="2 3">
    <name type="scientific">Larkinella rosea</name>
    <dbReference type="NCBI Taxonomy" id="2025312"/>
    <lineage>
        <taxon>Bacteria</taxon>
        <taxon>Pseudomonadati</taxon>
        <taxon>Bacteroidota</taxon>
        <taxon>Cytophagia</taxon>
        <taxon>Cytophagales</taxon>
        <taxon>Spirosomataceae</taxon>
        <taxon>Larkinella</taxon>
    </lineage>
</organism>
<gene>
    <name evidence="2" type="ORF">EHT25_00025</name>
</gene>
<accession>A0A3P1C8Q0</accession>
<keyword evidence="3" id="KW-1185">Reference proteome</keyword>
<evidence type="ECO:0000313" key="2">
    <source>
        <dbReference type="EMBL" id="RRB09386.1"/>
    </source>
</evidence>
<proteinExistence type="predicted"/>
<dbReference type="EMBL" id="RQJO01000001">
    <property type="protein sequence ID" value="RRB09386.1"/>
    <property type="molecule type" value="Genomic_DNA"/>
</dbReference>
<protein>
    <recommendedName>
        <fullName evidence="1">Cysteine-rich CPCC domain-containing protein</fullName>
    </recommendedName>
</protein>
<dbReference type="Pfam" id="PF14206">
    <property type="entry name" value="Cys_rich_CPCC"/>
    <property type="match status" value="1"/>
</dbReference>
<dbReference type="OrthoDB" id="1456570at2"/>
<dbReference type="Proteomes" id="UP000271925">
    <property type="component" value="Unassembled WGS sequence"/>
</dbReference>